<dbReference type="Gene3D" id="3.30.710.10">
    <property type="entry name" value="Potassium Channel Kv1.1, Chain A"/>
    <property type="match status" value="1"/>
</dbReference>
<evidence type="ECO:0000313" key="3">
    <source>
        <dbReference type="Proteomes" id="UP000799324"/>
    </source>
</evidence>
<proteinExistence type="predicted"/>
<name>A0A6A6T9G0_9PLEO</name>
<dbReference type="SUPFAM" id="SSF54695">
    <property type="entry name" value="POZ domain"/>
    <property type="match status" value="1"/>
</dbReference>
<organism evidence="2 3">
    <name type="scientific">Lophiostoma macrostomum CBS 122681</name>
    <dbReference type="NCBI Taxonomy" id="1314788"/>
    <lineage>
        <taxon>Eukaryota</taxon>
        <taxon>Fungi</taxon>
        <taxon>Dikarya</taxon>
        <taxon>Ascomycota</taxon>
        <taxon>Pezizomycotina</taxon>
        <taxon>Dothideomycetes</taxon>
        <taxon>Pleosporomycetidae</taxon>
        <taxon>Pleosporales</taxon>
        <taxon>Lophiostomataceae</taxon>
        <taxon>Lophiostoma</taxon>
    </lineage>
</organism>
<dbReference type="PANTHER" id="PTHR47843:SF5">
    <property type="entry name" value="BTB_POZ DOMAIN PROTEIN"/>
    <property type="match status" value="1"/>
</dbReference>
<dbReference type="InterPro" id="IPR011333">
    <property type="entry name" value="SKP1/BTB/POZ_sf"/>
</dbReference>
<reference evidence="2" key="1">
    <citation type="journal article" date="2020" name="Stud. Mycol.">
        <title>101 Dothideomycetes genomes: a test case for predicting lifestyles and emergence of pathogens.</title>
        <authorList>
            <person name="Haridas S."/>
            <person name="Albert R."/>
            <person name="Binder M."/>
            <person name="Bloem J."/>
            <person name="Labutti K."/>
            <person name="Salamov A."/>
            <person name="Andreopoulos B."/>
            <person name="Baker S."/>
            <person name="Barry K."/>
            <person name="Bills G."/>
            <person name="Bluhm B."/>
            <person name="Cannon C."/>
            <person name="Castanera R."/>
            <person name="Culley D."/>
            <person name="Daum C."/>
            <person name="Ezra D."/>
            <person name="Gonzalez J."/>
            <person name="Henrissat B."/>
            <person name="Kuo A."/>
            <person name="Liang C."/>
            <person name="Lipzen A."/>
            <person name="Lutzoni F."/>
            <person name="Magnuson J."/>
            <person name="Mondo S."/>
            <person name="Nolan M."/>
            <person name="Ohm R."/>
            <person name="Pangilinan J."/>
            <person name="Park H.-J."/>
            <person name="Ramirez L."/>
            <person name="Alfaro M."/>
            <person name="Sun H."/>
            <person name="Tritt A."/>
            <person name="Yoshinaga Y."/>
            <person name="Zwiers L.-H."/>
            <person name="Turgeon B."/>
            <person name="Goodwin S."/>
            <person name="Spatafora J."/>
            <person name="Crous P."/>
            <person name="Grigoriev I."/>
        </authorList>
    </citation>
    <scope>NUCLEOTIDE SEQUENCE</scope>
    <source>
        <strain evidence="2">CBS 122681</strain>
    </source>
</reference>
<dbReference type="AlphaFoldDB" id="A0A6A6T9G0"/>
<evidence type="ECO:0000259" key="1">
    <source>
        <dbReference type="PROSITE" id="PS50097"/>
    </source>
</evidence>
<dbReference type="EMBL" id="MU004336">
    <property type="protein sequence ID" value="KAF2656476.1"/>
    <property type="molecule type" value="Genomic_DNA"/>
</dbReference>
<dbReference type="PROSITE" id="PS50097">
    <property type="entry name" value="BTB"/>
    <property type="match status" value="1"/>
</dbReference>
<dbReference type="InterPro" id="IPR000210">
    <property type="entry name" value="BTB/POZ_dom"/>
</dbReference>
<gene>
    <name evidence="2" type="ORF">K491DRAFT_596932</name>
</gene>
<evidence type="ECO:0000313" key="2">
    <source>
        <dbReference type="EMBL" id="KAF2656476.1"/>
    </source>
</evidence>
<accession>A0A6A6T9G0</accession>
<protein>
    <recommendedName>
        <fullName evidence="1">BTB domain-containing protein</fullName>
    </recommendedName>
</protein>
<sequence>MTFVVRLLQSGKHSDFTIKCHGDIYRVHKAIVCPRSAYFDAATRFGKEAEENSIDLVDDEPQMVKLMVQYLYELEYTLPGHLTAPSRISQDPIISFKVTPTSNKAEEAWEEAFAIGIAGLDKEAMDEACTRIVDKRLNLLTHAKMYILADKYQILGLKKLSLQKFNQHPSFCFGNEDFEQAARLVYENTLDTDLELRQIIANLAHRDLKNRGITGDIQAFLNSVPELAVCILAKQFPESRCGKNSRLSFLRCHSS</sequence>
<feature type="domain" description="BTB" evidence="1">
    <location>
        <begin position="14"/>
        <end position="80"/>
    </location>
</feature>
<dbReference type="CDD" id="cd18186">
    <property type="entry name" value="BTB_POZ_ZBTB_KLHL-like"/>
    <property type="match status" value="1"/>
</dbReference>
<dbReference type="PANTHER" id="PTHR47843">
    <property type="entry name" value="BTB DOMAIN-CONTAINING PROTEIN-RELATED"/>
    <property type="match status" value="1"/>
</dbReference>
<keyword evidence="3" id="KW-1185">Reference proteome</keyword>
<dbReference type="OrthoDB" id="6359816at2759"/>
<dbReference type="Pfam" id="PF00651">
    <property type="entry name" value="BTB"/>
    <property type="match status" value="1"/>
</dbReference>
<dbReference type="Proteomes" id="UP000799324">
    <property type="component" value="Unassembled WGS sequence"/>
</dbReference>